<proteinExistence type="predicted"/>
<evidence type="ECO:0000256" key="1">
    <source>
        <dbReference type="SAM" id="Phobius"/>
    </source>
</evidence>
<evidence type="ECO:0000259" key="2">
    <source>
        <dbReference type="Pfam" id="PF25231"/>
    </source>
</evidence>
<feature type="domain" description="DUF7847" evidence="2">
    <location>
        <begin position="34"/>
        <end position="243"/>
    </location>
</feature>
<dbReference type="STRING" id="349307.Mthe_1116"/>
<keyword evidence="1" id="KW-1133">Transmembrane helix</keyword>
<feature type="transmembrane region" description="Helical" evidence="1">
    <location>
        <begin position="74"/>
        <end position="100"/>
    </location>
</feature>
<keyword evidence="1" id="KW-0812">Transmembrane</keyword>
<name>A0B875_METTP</name>
<dbReference type="Pfam" id="PF25231">
    <property type="entry name" value="DUF7847"/>
    <property type="match status" value="1"/>
</dbReference>
<feature type="transmembrane region" description="Helical" evidence="1">
    <location>
        <begin position="171"/>
        <end position="200"/>
    </location>
</feature>
<feature type="transmembrane region" description="Helical" evidence="1">
    <location>
        <begin position="253"/>
        <end position="274"/>
    </location>
</feature>
<dbReference type="HOGENOM" id="CLU_923198_0_0_2"/>
<dbReference type="InterPro" id="IPR057169">
    <property type="entry name" value="DUF7847"/>
</dbReference>
<dbReference type="Proteomes" id="UP000000674">
    <property type="component" value="Chromosome"/>
</dbReference>
<accession>A0B875</accession>
<dbReference type="KEGG" id="mtp:Mthe_1116"/>
<dbReference type="AlphaFoldDB" id="A0B875"/>
<feature type="transmembrane region" description="Helical" evidence="1">
    <location>
        <begin position="221"/>
        <end position="241"/>
    </location>
</feature>
<organism evidence="3 4">
    <name type="scientific">Methanothrix thermoacetophila (strain DSM 6194 / JCM 14653 / NBRC 101360 / PT)</name>
    <name type="common">Methanosaeta thermophila</name>
    <dbReference type="NCBI Taxonomy" id="349307"/>
    <lineage>
        <taxon>Archaea</taxon>
        <taxon>Methanobacteriati</taxon>
        <taxon>Methanobacteriota</taxon>
        <taxon>Stenosarchaea group</taxon>
        <taxon>Methanomicrobia</taxon>
        <taxon>Methanotrichales</taxon>
        <taxon>Methanotrichaceae</taxon>
        <taxon>Methanothrix</taxon>
    </lineage>
</organism>
<feature type="transmembrane region" description="Helical" evidence="1">
    <location>
        <begin position="20"/>
        <end position="45"/>
    </location>
</feature>
<reference evidence="3 4" key="1">
    <citation type="submission" date="2006-10" db="EMBL/GenBank/DDBJ databases">
        <title>Complete sequence of Methanosaeta thermophila PT.</title>
        <authorList>
            <consortium name="US DOE Joint Genome Institute"/>
            <person name="Copeland A."/>
            <person name="Lucas S."/>
            <person name="Lapidus A."/>
            <person name="Barry K."/>
            <person name="Detter J.C."/>
            <person name="Glavina del Rio T."/>
            <person name="Hammon N."/>
            <person name="Israni S."/>
            <person name="Pitluck S."/>
            <person name="Chain P."/>
            <person name="Malfatti S."/>
            <person name="Shin M."/>
            <person name="Vergez L."/>
            <person name="Schmutz J."/>
            <person name="Larimer F."/>
            <person name="Land M."/>
            <person name="Hauser L."/>
            <person name="Kyrpides N."/>
            <person name="Kim E."/>
            <person name="Smith K.S."/>
            <person name="Ingram-Smith C."/>
            <person name="Richardson P."/>
        </authorList>
    </citation>
    <scope>NUCLEOTIDE SEQUENCE [LARGE SCALE GENOMIC DNA]</scope>
    <source>
        <strain evidence="4">DSM 6194 / JCM 14653 / NBRC 101360 / PT</strain>
    </source>
</reference>
<keyword evidence="1" id="KW-0472">Membrane</keyword>
<keyword evidence="4" id="KW-1185">Reference proteome</keyword>
<sequence>MYEEIGSVIGRGFSTWKNNLIICVPFMLDVIAVGLLFILLFVSILGTMPEAFMNIEDVPPEEIMQAFDQNGITIGVYVVLFFVLALLVSAFFTAGATGMARSANATGFSSLGEMWEAGKRYCIRLFSVSLLSLIIYALCVLVVSALFVPFISLEALSSIAQSPEQIDPGLVALVIAWVLAICLILIVISMALAVVSPAIVVDSLSAISGIRASMRFFRENIFDVFLLWLVTVGLSMAFSIIGMLFEGTGLEGLWSTAGGIFSVLVIAPLTTIWWTRLYMSRTGKDLHRYDRGYTA</sequence>
<gene>
    <name evidence="3" type="ordered locus">Mthe_1116</name>
</gene>
<feature type="transmembrane region" description="Helical" evidence="1">
    <location>
        <begin position="121"/>
        <end position="151"/>
    </location>
</feature>
<evidence type="ECO:0000313" key="4">
    <source>
        <dbReference type="Proteomes" id="UP000000674"/>
    </source>
</evidence>
<protein>
    <recommendedName>
        <fullName evidence="2">DUF7847 domain-containing protein</fullName>
    </recommendedName>
</protein>
<evidence type="ECO:0000313" key="3">
    <source>
        <dbReference type="EMBL" id="ABK14899.1"/>
    </source>
</evidence>
<dbReference type="EMBL" id="CP000477">
    <property type="protein sequence ID" value="ABK14899.1"/>
    <property type="molecule type" value="Genomic_DNA"/>
</dbReference>